<organism evidence="1">
    <name type="scientific">marine sediment metagenome</name>
    <dbReference type="NCBI Taxonomy" id="412755"/>
    <lineage>
        <taxon>unclassified sequences</taxon>
        <taxon>metagenomes</taxon>
        <taxon>ecological metagenomes</taxon>
    </lineage>
</organism>
<gene>
    <name evidence="1" type="ORF">LCGC14_2123000</name>
</gene>
<evidence type="ECO:0000313" key="1">
    <source>
        <dbReference type="EMBL" id="KKL68643.1"/>
    </source>
</evidence>
<reference evidence="1" key="1">
    <citation type="journal article" date="2015" name="Nature">
        <title>Complex archaea that bridge the gap between prokaryotes and eukaryotes.</title>
        <authorList>
            <person name="Spang A."/>
            <person name="Saw J.H."/>
            <person name="Jorgensen S.L."/>
            <person name="Zaremba-Niedzwiedzka K."/>
            <person name="Martijn J."/>
            <person name="Lind A.E."/>
            <person name="van Eijk R."/>
            <person name="Schleper C."/>
            <person name="Guy L."/>
            <person name="Ettema T.J."/>
        </authorList>
    </citation>
    <scope>NUCLEOTIDE SEQUENCE</scope>
</reference>
<dbReference type="EMBL" id="LAZR01026466">
    <property type="protein sequence ID" value="KKL68643.1"/>
    <property type="molecule type" value="Genomic_DNA"/>
</dbReference>
<protein>
    <submittedName>
        <fullName evidence="1">Uncharacterized protein</fullName>
    </submittedName>
</protein>
<dbReference type="AlphaFoldDB" id="A0A0F9E3N6"/>
<comment type="caution">
    <text evidence="1">The sequence shown here is derived from an EMBL/GenBank/DDBJ whole genome shotgun (WGS) entry which is preliminary data.</text>
</comment>
<feature type="non-terminal residue" evidence="1">
    <location>
        <position position="1"/>
    </location>
</feature>
<proteinExistence type="predicted"/>
<name>A0A0F9E3N6_9ZZZZ</name>
<sequence>DKLAKTSADMAKFLGKNVIGQVEKQVLATEQPATEQTPLEKRAGMAAAEAFKRVMARGEQHEA</sequence>
<accession>A0A0F9E3N6</accession>